<organism evidence="3 4">
    <name type="scientific">Trifolium subterraneum</name>
    <name type="common">Subterranean clover</name>
    <dbReference type="NCBI Taxonomy" id="3900"/>
    <lineage>
        <taxon>Eukaryota</taxon>
        <taxon>Viridiplantae</taxon>
        <taxon>Streptophyta</taxon>
        <taxon>Embryophyta</taxon>
        <taxon>Tracheophyta</taxon>
        <taxon>Spermatophyta</taxon>
        <taxon>Magnoliopsida</taxon>
        <taxon>eudicotyledons</taxon>
        <taxon>Gunneridae</taxon>
        <taxon>Pentapetalae</taxon>
        <taxon>rosids</taxon>
        <taxon>fabids</taxon>
        <taxon>Fabales</taxon>
        <taxon>Fabaceae</taxon>
        <taxon>Papilionoideae</taxon>
        <taxon>50 kb inversion clade</taxon>
        <taxon>NPAAA clade</taxon>
        <taxon>Hologalegina</taxon>
        <taxon>IRL clade</taxon>
        <taxon>Trifolieae</taxon>
        <taxon>Trifolium</taxon>
    </lineage>
</organism>
<dbReference type="EMBL" id="DF973969">
    <property type="protein sequence ID" value="GAU43399.1"/>
    <property type="molecule type" value="Genomic_DNA"/>
</dbReference>
<dbReference type="Proteomes" id="UP000242715">
    <property type="component" value="Unassembled WGS sequence"/>
</dbReference>
<protein>
    <submittedName>
        <fullName evidence="3">Uncharacterized protein</fullName>
    </submittedName>
</protein>
<feature type="coiled-coil region" evidence="1">
    <location>
        <begin position="247"/>
        <end position="299"/>
    </location>
</feature>
<keyword evidence="1" id="KW-0175">Coiled coil</keyword>
<evidence type="ECO:0000313" key="3">
    <source>
        <dbReference type="EMBL" id="GAU43399.1"/>
    </source>
</evidence>
<keyword evidence="4" id="KW-1185">Reference proteome</keyword>
<sequence length="350" mass="38974">MRVHEELMNLAFTEEETVTHHMKARAQRAEVECVAASADVMSQLLVEESGVKNTKRKSTEESGRIPIEDPKMRKNTMVVEEEEEIEDEPLKTRRSKGRGLPPLGSGEGDPSAAAKGKGAFIPCCPSNPEVKKGRKSTLSPSLLTKDFDSFDVVDYGFQKYARTSSLSDLPFEDLRQAAMDHHIQGALLTYYLSNRQEHESIDFKNKMESADTSLSALEKEFTAAKIKFEEDLASVKTEQEEKVKTAVKAKEDEVVALKGKMATLEGELTEEKAKAKTQQDEASLNVEALTARIEKLEVEWASQFDEGFKFALEQVKVVFPDVDTIKLGELDSVNQIVDGKIVLYVPPPSE</sequence>
<feature type="region of interest" description="Disordered" evidence="2">
    <location>
        <begin position="77"/>
        <end position="120"/>
    </location>
</feature>
<proteinExistence type="predicted"/>
<evidence type="ECO:0000256" key="2">
    <source>
        <dbReference type="SAM" id="MobiDB-lite"/>
    </source>
</evidence>
<accession>A0A2Z6PEM6</accession>
<dbReference type="AlphaFoldDB" id="A0A2Z6PEM6"/>
<evidence type="ECO:0000256" key="1">
    <source>
        <dbReference type="SAM" id="Coils"/>
    </source>
</evidence>
<gene>
    <name evidence="3" type="ORF">TSUD_254820</name>
</gene>
<evidence type="ECO:0000313" key="4">
    <source>
        <dbReference type="Proteomes" id="UP000242715"/>
    </source>
</evidence>
<reference evidence="4" key="1">
    <citation type="journal article" date="2017" name="Front. Plant Sci.">
        <title>Climate Clever Clovers: New Paradigm to Reduce the Environmental Footprint of Ruminants by Breeding Low Methanogenic Forages Utilizing Haplotype Variation.</title>
        <authorList>
            <person name="Kaur P."/>
            <person name="Appels R."/>
            <person name="Bayer P.E."/>
            <person name="Keeble-Gagnere G."/>
            <person name="Wang J."/>
            <person name="Hirakawa H."/>
            <person name="Shirasawa K."/>
            <person name="Vercoe P."/>
            <person name="Stefanova K."/>
            <person name="Durmic Z."/>
            <person name="Nichols P."/>
            <person name="Revell C."/>
            <person name="Isobe S.N."/>
            <person name="Edwards D."/>
            <person name="Erskine W."/>
        </authorList>
    </citation>
    <scope>NUCLEOTIDE SEQUENCE [LARGE SCALE GENOMIC DNA]</scope>
    <source>
        <strain evidence="4">cv. Daliak</strain>
    </source>
</reference>
<name>A0A2Z6PEM6_TRISU</name>